<dbReference type="Proteomes" id="UP000440578">
    <property type="component" value="Unassembled WGS sequence"/>
</dbReference>
<name>A0A6A4XB61_AMPAM</name>
<feature type="transmembrane region" description="Helical" evidence="2">
    <location>
        <begin position="6"/>
        <end position="33"/>
    </location>
</feature>
<feature type="compositionally biased region" description="Polar residues" evidence="1">
    <location>
        <begin position="289"/>
        <end position="300"/>
    </location>
</feature>
<gene>
    <name evidence="3" type="ORF">FJT64_015915</name>
</gene>
<keyword evidence="2" id="KW-0472">Membrane</keyword>
<keyword evidence="4" id="KW-1185">Reference proteome</keyword>
<feature type="region of interest" description="Disordered" evidence="1">
    <location>
        <begin position="78"/>
        <end position="138"/>
    </location>
</feature>
<reference evidence="3 4" key="1">
    <citation type="submission" date="2019-07" db="EMBL/GenBank/DDBJ databases">
        <title>Draft genome assembly of a fouling barnacle, Amphibalanus amphitrite (Darwin, 1854): The first reference genome for Thecostraca.</title>
        <authorList>
            <person name="Kim W."/>
        </authorList>
    </citation>
    <scope>NUCLEOTIDE SEQUENCE [LARGE SCALE GENOMIC DNA]</scope>
    <source>
        <strain evidence="3">SNU_AA5</strain>
        <tissue evidence="3">Soma without cirri and trophi</tissue>
    </source>
</reference>
<feature type="compositionally biased region" description="Low complexity" evidence="1">
    <location>
        <begin position="265"/>
        <end position="275"/>
    </location>
</feature>
<feature type="region of interest" description="Disordered" evidence="1">
    <location>
        <begin position="234"/>
        <end position="325"/>
    </location>
</feature>
<sequence>MICDNAMGWGVAIKTAGITVLVLAVGFFIAFGVKGCTRSVRRRMGRRVPWLRRNSDISFNSADFFVGGLSQAILDRPPSYAEEDVDKPPAYEDLFPEDGVDNAAFSPDSPSGSQPPPQRHHHHHQPPQRQPAAAAAAADLSAVSQPVVVVRGHRRGLSGPAAIHLGTADQTERVTAEQASQVIAEQTGQVTAEHNNQVTEERTGQVTAELGGQVTAEENGLIIADQSGQIIAEQQTGQVSGAASTQCNDTCTSTPASDQADVITSSSEKSPISHSPRPGADGAPRLTALETNSRRQTSGSDGPGAPPTDRDPPVEPTEVWEDVQL</sequence>
<evidence type="ECO:0000313" key="3">
    <source>
        <dbReference type="EMBL" id="KAF0313540.1"/>
    </source>
</evidence>
<keyword evidence="2" id="KW-1133">Transmembrane helix</keyword>
<dbReference type="AlphaFoldDB" id="A0A6A4XB61"/>
<evidence type="ECO:0000256" key="1">
    <source>
        <dbReference type="SAM" id="MobiDB-lite"/>
    </source>
</evidence>
<feature type="compositionally biased region" description="Polar residues" evidence="1">
    <location>
        <begin position="234"/>
        <end position="257"/>
    </location>
</feature>
<organism evidence="3 4">
    <name type="scientific">Amphibalanus amphitrite</name>
    <name type="common">Striped barnacle</name>
    <name type="synonym">Balanus amphitrite</name>
    <dbReference type="NCBI Taxonomy" id="1232801"/>
    <lineage>
        <taxon>Eukaryota</taxon>
        <taxon>Metazoa</taxon>
        <taxon>Ecdysozoa</taxon>
        <taxon>Arthropoda</taxon>
        <taxon>Crustacea</taxon>
        <taxon>Multicrustacea</taxon>
        <taxon>Cirripedia</taxon>
        <taxon>Thoracica</taxon>
        <taxon>Thoracicalcarea</taxon>
        <taxon>Balanomorpha</taxon>
        <taxon>Balanoidea</taxon>
        <taxon>Balanidae</taxon>
        <taxon>Amphibalaninae</taxon>
        <taxon>Amphibalanus</taxon>
    </lineage>
</organism>
<keyword evidence="2" id="KW-0812">Transmembrane</keyword>
<protein>
    <submittedName>
        <fullName evidence="3">Translation factor GUF1, mitochondrial</fullName>
    </submittedName>
</protein>
<proteinExistence type="predicted"/>
<evidence type="ECO:0000256" key="2">
    <source>
        <dbReference type="SAM" id="Phobius"/>
    </source>
</evidence>
<comment type="caution">
    <text evidence="3">The sequence shown here is derived from an EMBL/GenBank/DDBJ whole genome shotgun (WGS) entry which is preliminary data.</text>
</comment>
<dbReference type="EMBL" id="VIIS01000082">
    <property type="protein sequence ID" value="KAF0313540.1"/>
    <property type="molecule type" value="Genomic_DNA"/>
</dbReference>
<accession>A0A6A4XB61</accession>
<evidence type="ECO:0000313" key="4">
    <source>
        <dbReference type="Proteomes" id="UP000440578"/>
    </source>
</evidence>